<accession>A0A0F9B6H8</accession>
<protein>
    <submittedName>
        <fullName evidence="1">Uncharacterized protein</fullName>
    </submittedName>
</protein>
<organism evidence="1">
    <name type="scientific">marine sediment metagenome</name>
    <dbReference type="NCBI Taxonomy" id="412755"/>
    <lineage>
        <taxon>unclassified sequences</taxon>
        <taxon>metagenomes</taxon>
        <taxon>ecological metagenomes</taxon>
    </lineage>
</organism>
<evidence type="ECO:0000313" key="1">
    <source>
        <dbReference type="EMBL" id="KKK86279.1"/>
    </source>
</evidence>
<gene>
    <name evidence="1" type="ORF">LCGC14_2764820</name>
</gene>
<dbReference type="EMBL" id="LAZR01050919">
    <property type="protein sequence ID" value="KKK86279.1"/>
    <property type="molecule type" value="Genomic_DNA"/>
</dbReference>
<sequence>MFEEMPFILGFLIFSIIFSY</sequence>
<name>A0A0F9B6H8_9ZZZZ</name>
<dbReference type="AlphaFoldDB" id="A0A0F9B6H8"/>
<feature type="non-terminal residue" evidence="1">
    <location>
        <position position="20"/>
    </location>
</feature>
<comment type="caution">
    <text evidence="1">The sequence shown here is derived from an EMBL/GenBank/DDBJ whole genome shotgun (WGS) entry which is preliminary data.</text>
</comment>
<reference evidence="1" key="1">
    <citation type="journal article" date="2015" name="Nature">
        <title>Complex archaea that bridge the gap between prokaryotes and eukaryotes.</title>
        <authorList>
            <person name="Spang A."/>
            <person name="Saw J.H."/>
            <person name="Jorgensen S.L."/>
            <person name="Zaremba-Niedzwiedzka K."/>
            <person name="Martijn J."/>
            <person name="Lind A.E."/>
            <person name="van Eijk R."/>
            <person name="Schleper C."/>
            <person name="Guy L."/>
            <person name="Ettema T.J."/>
        </authorList>
    </citation>
    <scope>NUCLEOTIDE SEQUENCE</scope>
</reference>
<proteinExistence type="predicted"/>